<protein>
    <submittedName>
        <fullName evidence="2">Uncharacterized protein</fullName>
    </submittedName>
</protein>
<dbReference type="AlphaFoldDB" id="A0A1D1W8T7"/>
<comment type="caution">
    <text evidence="2">The sequence shown here is derived from an EMBL/GenBank/DDBJ whole genome shotgun (WGS) entry which is preliminary data.</text>
</comment>
<evidence type="ECO:0000256" key="1">
    <source>
        <dbReference type="SAM" id="Phobius"/>
    </source>
</evidence>
<feature type="transmembrane region" description="Helical" evidence="1">
    <location>
        <begin position="16"/>
        <end position="38"/>
    </location>
</feature>
<sequence>MVKDCLCCDLMTGCRIAALYTIVIGLLEAIFIISFGFLNHDAHATMHIMALCGAFIFILAGCILFVAVHRRQETGLLVYLIIAVMYAFCRGTLILMFIIWLNTYDRCTKL</sequence>
<dbReference type="OrthoDB" id="10398662at2759"/>
<dbReference type="Proteomes" id="UP000186922">
    <property type="component" value="Unassembled WGS sequence"/>
</dbReference>
<feature type="transmembrane region" description="Helical" evidence="1">
    <location>
        <begin position="76"/>
        <end position="101"/>
    </location>
</feature>
<dbReference type="EMBL" id="BDGG01000015">
    <property type="protein sequence ID" value="GAV07489.1"/>
    <property type="molecule type" value="Genomic_DNA"/>
</dbReference>
<organism evidence="2 3">
    <name type="scientific">Ramazzottius varieornatus</name>
    <name type="common">Water bear</name>
    <name type="synonym">Tardigrade</name>
    <dbReference type="NCBI Taxonomy" id="947166"/>
    <lineage>
        <taxon>Eukaryota</taxon>
        <taxon>Metazoa</taxon>
        <taxon>Ecdysozoa</taxon>
        <taxon>Tardigrada</taxon>
        <taxon>Eutardigrada</taxon>
        <taxon>Parachela</taxon>
        <taxon>Hypsibioidea</taxon>
        <taxon>Ramazzottiidae</taxon>
        <taxon>Ramazzottius</taxon>
    </lineage>
</organism>
<name>A0A1D1W8T7_RAMVA</name>
<feature type="transmembrane region" description="Helical" evidence="1">
    <location>
        <begin position="44"/>
        <end position="69"/>
    </location>
</feature>
<gene>
    <name evidence="2" type="primary">RvY_17316-1</name>
    <name evidence="2" type="synonym">RvY_17316.1</name>
    <name evidence="2" type="ORF">RvY_17316</name>
</gene>
<keyword evidence="1" id="KW-0812">Transmembrane</keyword>
<evidence type="ECO:0000313" key="2">
    <source>
        <dbReference type="EMBL" id="GAV07489.1"/>
    </source>
</evidence>
<keyword evidence="1" id="KW-0472">Membrane</keyword>
<keyword evidence="3" id="KW-1185">Reference proteome</keyword>
<reference evidence="2 3" key="1">
    <citation type="journal article" date="2016" name="Nat. Commun.">
        <title>Extremotolerant tardigrade genome and improved radiotolerance of human cultured cells by tardigrade-unique protein.</title>
        <authorList>
            <person name="Hashimoto T."/>
            <person name="Horikawa D.D."/>
            <person name="Saito Y."/>
            <person name="Kuwahara H."/>
            <person name="Kozuka-Hata H."/>
            <person name="Shin-I T."/>
            <person name="Minakuchi Y."/>
            <person name="Ohishi K."/>
            <person name="Motoyama A."/>
            <person name="Aizu T."/>
            <person name="Enomoto A."/>
            <person name="Kondo K."/>
            <person name="Tanaka S."/>
            <person name="Hara Y."/>
            <person name="Koshikawa S."/>
            <person name="Sagara H."/>
            <person name="Miura T."/>
            <person name="Yokobori S."/>
            <person name="Miyagawa K."/>
            <person name="Suzuki Y."/>
            <person name="Kubo T."/>
            <person name="Oyama M."/>
            <person name="Kohara Y."/>
            <person name="Fujiyama A."/>
            <person name="Arakawa K."/>
            <person name="Katayama T."/>
            <person name="Toyoda A."/>
            <person name="Kunieda T."/>
        </authorList>
    </citation>
    <scope>NUCLEOTIDE SEQUENCE [LARGE SCALE GENOMIC DNA]</scope>
    <source>
        <strain evidence="2 3">YOKOZUNA-1</strain>
    </source>
</reference>
<evidence type="ECO:0000313" key="3">
    <source>
        <dbReference type="Proteomes" id="UP000186922"/>
    </source>
</evidence>
<proteinExistence type="predicted"/>
<keyword evidence="1" id="KW-1133">Transmembrane helix</keyword>
<accession>A0A1D1W8T7</accession>